<dbReference type="Proteomes" id="UP000029964">
    <property type="component" value="Unassembled WGS sequence"/>
</dbReference>
<keyword evidence="3" id="KW-1185">Reference proteome</keyword>
<sequence length="345" mass="37170">MKAWQLAAPGPVEKTMKLRDDVPRPDPQKLGEQEVLVQVAAASLNPSDHKLPGMGILARAVLHFPITVGMDFSGKVTTVGSRVADVRVGDWVVGRVDPRVKSPGTLREYITVDRADVAVLPADSAIDPVHAAGLGTAALTAYQTIAPYVREGQGDRVFINGGSGGVGTLGIQVAKQLGCHVTVTCSTAKAELCRELGADDIIDYKTISGNLSDELRKKAAGRAPFRLIVDNVGNTLWDLYFSSDDYLAEGGPYVYVGSKPSLDSLRAVLVAKLLPRWLGGARAPFVAYLTENKQHDLEVLTRWAAEGRMKLIVDKVFEFEEAKTAMEYVKKGSSSGKNIVKVQEL</sequence>
<dbReference type="InterPro" id="IPR013154">
    <property type="entry name" value="ADH-like_N"/>
</dbReference>
<dbReference type="GO" id="GO:0016491">
    <property type="term" value="F:oxidoreductase activity"/>
    <property type="evidence" value="ECO:0007669"/>
    <property type="project" value="InterPro"/>
</dbReference>
<name>A0A086SUX0_HAPC1</name>
<dbReference type="SUPFAM" id="SSF50129">
    <property type="entry name" value="GroES-like"/>
    <property type="match status" value="1"/>
</dbReference>
<evidence type="ECO:0000313" key="3">
    <source>
        <dbReference type="Proteomes" id="UP000029964"/>
    </source>
</evidence>
<dbReference type="AlphaFoldDB" id="A0A086SUX0"/>
<evidence type="ECO:0000259" key="1">
    <source>
        <dbReference type="SMART" id="SM00829"/>
    </source>
</evidence>
<dbReference type="PANTHER" id="PTHR11695">
    <property type="entry name" value="ALCOHOL DEHYDROGENASE RELATED"/>
    <property type="match status" value="1"/>
</dbReference>
<dbReference type="InterPro" id="IPR036291">
    <property type="entry name" value="NAD(P)-bd_dom_sf"/>
</dbReference>
<comment type="caution">
    <text evidence="2">The sequence shown here is derived from an EMBL/GenBank/DDBJ whole genome shotgun (WGS) entry which is preliminary data.</text>
</comment>
<dbReference type="HOGENOM" id="CLU_026673_3_3_1"/>
<dbReference type="Pfam" id="PF13602">
    <property type="entry name" value="ADH_zinc_N_2"/>
    <property type="match status" value="1"/>
</dbReference>
<dbReference type="InterPro" id="IPR011032">
    <property type="entry name" value="GroES-like_sf"/>
</dbReference>
<evidence type="ECO:0000313" key="2">
    <source>
        <dbReference type="EMBL" id="KFH40902.1"/>
    </source>
</evidence>
<dbReference type="STRING" id="857340.A0A086SUX0"/>
<dbReference type="OrthoDB" id="201656at2759"/>
<dbReference type="Gene3D" id="3.40.50.720">
    <property type="entry name" value="NAD(P)-binding Rossmann-like Domain"/>
    <property type="match status" value="1"/>
</dbReference>
<gene>
    <name evidence="2" type="ORF">ACRE_083890</name>
</gene>
<reference evidence="3" key="1">
    <citation type="journal article" date="2014" name="Genome Announc.">
        <title>Genome sequence and annotation of Acremonium chrysogenum, producer of the beta-lactam antibiotic cephalosporin C.</title>
        <authorList>
            <person name="Terfehr D."/>
            <person name="Dahlmann T.A."/>
            <person name="Specht T."/>
            <person name="Zadra I."/>
            <person name="Kuernsteiner H."/>
            <person name="Kueck U."/>
        </authorList>
    </citation>
    <scope>NUCLEOTIDE SEQUENCE [LARGE SCALE GENOMIC DNA]</scope>
    <source>
        <strain evidence="3">ATCC 11550 / CBS 779.69 / DSM 880 / IAM 14645 / JCM 23072 / IMI 49137</strain>
    </source>
</reference>
<dbReference type="InterPro" id="IPR020843">
    <property type="entry name" value="ER"/>
</dbReference>
<organism evidence="2 3">
    <name type="scientific">Hapsidospora chrysogenum (strain ATCC 11550 / CBS 779.69 / DSM 880 / IAM 14645 / JCM 23072 / IMI 49137)</name>
    <name type="common">Acremonium chrysogenum</name>
    <dbReference type="NCBI Taxonomy" id="857340"/>
    <lineage>
        <taxon>Eukaryota</taxon>
        <taxon>Fungi</taxon>
        <taxon>Dikarya</taxon>
        <taxon>Ascomycota</taxon>
        <taxon>Pezizomycotina</taxon>
        <taxon>Sordariomycetes</taxon>
        <taxon>Hypocreomycetidae</taxon>
        <taxon>Hypocreales</taxon>
        <taxon>Bionectriaceae</taxon>
        <taxon>Hapsidospora</taxon>
    </lineage>
</organism>
<proteinExistence type="predicted"/>
<dbReference type="CDD" id="cd08267">
    <property type="entry name" value="MDR1"/>
    <property type="match status" value="1"/>
</dbReference>
<dbReference type="PANTHER" id="PTHR11695:SF294">
    <property type="entry name" value="RETICULON-4-INTERACTING PROTEIN 1, MITOCHONDRIAL"/>
    <property type="match status" value="1"/>
</dbReference>
<dbReference type="EMBL" id="JPKY01000158">
    <property type="protein sequence ID" value="KFH40902.1"/>
    <property type="molecule type" value="Genomic_DNA"/>
</dbReference>
<dbReference type="InterPro" id="IPR050700">
    <property type="entry name" value="YIM1/Zinc_Alcohol_DH_Fams"/>
</dbReference>
<dbReference type="Pfam" id="PF08240">
    <property type="entry name" value="ADH_N"/>
    <property type="match status" value="1"/>
</dbReference>
<dbReference type="SUPFAM" id="SSF51735">
    <property type="entry name" value="NAD(P)-binding Rossmann-fold domains"/>
    <property type="match status" value="1"/>
</dbReference>
<feature type="domain" description="Enoyl reductase (ER)" evidence="1">
    <location>
        <begin position="10"/>
        <end position="340"/>
    </location>
</feature>
<dbReference type="GO" id="GO:0005739">
    <property type="term" value="C:mitochondrion"/>
    <property type="evidence" value="ECO:0007669"/>
    <property type="project" value="TreeGrafter"/>
</dbReference>
<dbReference type="Gene3D" id="3.90.180.10">
    <property type="entry name" value="Medium-chain alcohol dehydrogenases, catalytic domain"/>
    <property type="match status" value="1"/>
</dbReference>
<protein>
    <submittedName>
        <fullName evidence="2">Zinc-type alcohol dehydrogenase-like protein-like protein</fullName>
    </submittedName>
</protein>
<dbReference type="SMART" id="SM00829">
    <property type="entry name" value="PKS_ER"/>
    <property type="match status" value="1"/>
</dbReference>
<accession>A0A086SUX0</accession>